<dbReference type="Gene3D" id="3.40.50.10540">
    <property type="entry name" value="Crotonobetainyl-coa:carnitine coa-transferase, domain 1"/>
    <property type="match status" value="2"/>
</dbReference>
<dbReference type="PANTHER" id="PTHR48228:SF6">
    <property type="entry name" value="L-CARNITINE COA-TRANSFERASE"/>
    <property type="match status" value="1"/>
</dbReference>
<dbReference type="InterPro" id="IPR003673">
    <property type="entry name" value="CoA-Trfase_fam_III"/>
</dbReference>
<dbReference type="SUPFAM" id="SSF89796">
    <property type="entry name" value="CoA-transferase family III (CaiB/BaiF)"/>
    <property type="match status" value="2"/>
</dbReference>
<gene>
    <name evidence="2" type="ORF">METZ01_LOCUS25299</name>
</gene>
<dbReference type="EMBL" id="UINC01001150">
    <property type="protein sequence ID" value="SUZ72445.1"/>
    <property type="molecule type" value="Genomic_DNA"/>
</dbReference>
<evidence type="ECO:0000313" key="2">
    <source>
        <dbReference type="EMBL" id="SUZ72445.1"/>
    </source>
</evidence>
<organism evidence="2">
    <name type="scientific">marine metagenome</name>
    <dbReference type="NCBI Taxonomy" id="408172"/>
    <lineage>
        <taxon>unclassified sequences</taxon>
        <taxon>metagenomes</taxon>
        <taxon>ecological metagenomes</taxon>
    </lineage>
</organism>
<accession>A0A381PZH8</accession>
<dbReference type="InterPro" id="IPR044855">
    <property type="entry name" value="CoA-Trfase_III_dom3_sf"/>
</dbReference>
<protein>
    <recommendedName>
        <fullName evidence="3">CoA transferase</fullName>
    </recommendedName>
</protein>
<proteinExistence type="predicted"/>
<reference evidence="2" key="1">
    <citation type="submission" date="2018-05" db="EMBL/GenBank/DDBJ databases">
        <authorList>
            <person name="Lanie J.A."/>
            <person name="Ng W.-L."/>
            <person name="Kazmierczak K.M."/>
            <person name="Andrzejewski T.M."/>
            <person name="Davidsen T.M."/>
            <person name="Wayne K.J."/>
            <person name="Tettelin H."/>
            <person name="Glass J.I."/>
            <person name="Rusch D."/>
            <person name="Podicherti R."/>
            <person name="Tsui H.-C.T."/>
            <person name="Winkler M.E."/>
        </authorList>
    </citation>
    <scope>NUCLEOTIDE SEQUENCE</scope>
</reference>
<dbReference type="AlphaFoldDB" id="A0A381PZH8"/>
<sequence length="746" mass="81484">MGDSVAGAYAGKLFADYGSEVHLVGAGPLIQGGNFFCSSKHINGPDLLNAADVVIQASSTDPIEQAIEPANPQQIVLRISPFALSGPYATWRSTDLVDAAIAGHLRLTGSPTREPLNGVPDIVHMAAGVTGFIGALAALMARARTGRGQRVETSHQEVLAALHQFSLLRYTHNGAILNRMGNRYSGPGTPIGAYECADGWIGLAISQSDQMERLLEVTGLKHLLDRDEVETIYDVMANQELLDGELVPYLKTQPSADLVELFQALRLPVAPISTMEDLITDPHLQDRAFWEIDDDGVHLPGAPFRLSDHTWSLRPKQKNEPFSSGEEPLERLNDGPLTGIRVLDMTRVWAGPLAARILADLGAEVLMTEVPWTRTPLEVPESLVNATHFFPDDKAGNRPWNRSGFHNKYANNKLSTVIELDKTDGRNFFVDLVRKVDVLIENYAPRVMPNFGLGESVLKDCNPDLTYVTMPGYGRSGPHADWVAYGPTIDGHAGHTWLTGYRNEIPWKCGIAWPDPTAGLHAAAATIIALLDRHCCGLTGQTVEVAQAETAINMIGQHVLAAQVDGPRQRWGNRRPGRAPQGVYPCKGSDRWIAISVVDEASWAGLCEVAGLSDLQQLDADQRWERHDEIDVRLSSFTIDQEDRSLMNALQAAGVPAGAVFDAADVVNDPQLESLEFFVPLTHPEAGTHLWPRFAARLELTPATMRKAAATMGEHNEYAALQLAELDRSRYDALLIEGTVRTEPPE</sequence>
<evidence type="ECO:0008006" key="3">
    <source>
        <dbReference type="Google" id="ProtNLM"/>
    </source>
</evidence>
<dbReference type="Pfam" id="PF02515">
    <property type="entry name" value="CoA_transf_3"/>
    <property type="match status" value="2"/>
</dbReference>
<dbReference type="GO" id="GO:0016740">
    <property type="term" value="F:transferase activity"/>
    <property type="evidence" value="ECO:0007669"/>
    <property type="project" value="UniProtKB-KW"/>
</dbReference>
<dbReference type="Gene3D" id="3.30.1540.10">
    <property type="entry name" value="formyl-coa transferase, domain 3"/>
    <property type="match status" value="2"/>
</dbReference>
<keyword evidence="1" id="KW-0808">Transferase</keyword>
<evidence type="ECO:0000256" key="1">
    <source>
        <dbReference type="ARBA" id="ARBA00022679"/>
    </source>
</evidence>
<dbReference type="InterPro" id="IPR023606">
    <property type="entry name" value="CoA-Trfase_III_dom_1_sf"/>
</dbReference>
<dbReference type="PANTHER" id="PTHR48228">
    <property type="entry name" value="SUCCINYL-COA--D-CITRAMALATE COA-TRANSFERASE"/>
    <property type="match status" value="1"/>
</dbReference>
<dbReference type="InterPro" id="IPR050509">
    <property type="entry name" value="CoA-transferase_III"/>
</dbReference>
<name>A0A381PZH8_9ZZZZ</name>